<evidence type="ECO:0000313" key="4">
    <source>
        <dbReference type="EMBL" id="PTM58999.1"/>
    </source>
</evidence>
<sequence length="557" mass="62061">MLNPPQTAVLVGFESAGKSTIFSRLTGNRVGEEAAAQGSTVMVQTGMTTDADLTLIDTPGIRLKTDSETTRIALMEADHADIIVLVVRGTHARSELDRLLKEDIITHRRWMVLFTFEDRAPESLPQLMAYYRQRLEVPVISVNARDMSEEGRRRIIRLMRGAEAQEQQRQLKEPPIFHEVEPPTTWWDHPIFGRWVALATLLGLFAVPVYGAYLFSGVLEPGLDRWVIGPIRLQAMGWPAWLQAVLAGDYGLFTLGMYSFLWAFPVVLFMGASIAVTEETGWKDRITGALDPWLRHLRLNGRDLVPVLTGFGCNVVAVLQSRACSACTRASCVSFIAFGSACSYQIGATLSLFHSAGRPWLFLPYLLLLVVVGAIHLRVWFPTQAKMQALLPHRRSFLNVPTWRGFQWRIQNIIKQFVSQAMPIFLSICLIASLIDYWGWMNAFAVTIGPLLTWWGLPEEAALGLWFSVLRKDGMLVFNQGDGLMLQALDPVSLFILIFLASTLTACLVTLWTVRKELGWSVSVGLMGRQLLTSLVSAGVLLVVGRLLEGVSMMVTG</sequence>
<dbReference type="GO" id="GO:0015093">
    <property type="term" value="F:ferrous iron transmembrane transporter activity"/>
    <property type="evidence" value="ECO:0007669"/>
    <property type="project" value="TreeGrafter"/>
</dbReference>
<dbReference type="Gene3D" id="3.40.50.300">
    <property type="entry name" value="P-loop containing nucleotide triphosphate hydrolases"/>
    <property type="match status" value="1"/>
</dbReference>
<dbReference type="InterPro" id="IPR011642">
    <property type="entry name" value="Gate_dom"/>
</dbReference>
<protein>
    <submittedName>
        <fullName evidence="4">Nucleoside recognition protein</fullName>
    </submittedName>
</protein>
<dbReference type="Pfam" id="PF07670">
    <property type="entry name" value="Gate"/>
    <property type="match status" value="2"/>
</dbReference>
<reference evidence="4 5" key="1">
    <citation type="submission" date="2018-04" db="EMBL/GenBank/DDBJ databases">
        <title>Genomic Encyclopedia of Archaeal and Bacterial Type Strains, Phase II (KMG-II): from individual species to whole genera.</title>
        <authorList>
            <person name="Goeker M."/>
        </authorList>
    </citation>
    <scope>NUCLEOTIDE SEQUENCE [LARGE SCALE GENOMIC DNA]</scope>
    <source>
        <strain evidence="4 5">DSM 45169</strain>
    </source>
</reference>
<feature type="domain" description="Nucleoside transporter/FeoB GTPase Gate" evidence="3">
    <location>
        <begin position="419"/>
        <end position="520"/>
    </location>
</feature>
<dbReference type="InterPro" id="IPR050860">
    <property type="entry name" value="FeoB_GTPase"/>
</dbReference>
<dbReference type="SUPFAM" id="SSF52540">
    <property type="entry name" value="P-loop containing nucleoside triphosphate hydrolases"/>
    <property type="match status" value="1"/>
</dbReference>
<dbReference type="OrthoDB" id="9809127at2"/>
<feature type="domain" description="Nucleoside transporter/FeoB GTPase Gate" evidence="3">
    <location>
        <begin position="260"/>
        <end position="353"/>
    </location>
</feature>
<name>A0A2T4ZAT7_9BACL</name>
<feature type="transmembrane region" description="Helical" evidence="1">
    <location>
        <begin position="255"/>
        <end position="276"/>
    </location>
</feature>
<dbReference type="GO" id="GO:0005525">
    <property type="term" value="F:GTP binding"/>
    <property type="evidence" value="ECO:0007669"/>
    <property type="project" value="InterPro"/>
</dbReference>
<keyword evidence="1" id="KW-0472">Membrane</keyword>
<dbReference type="PANTHER" id="PTHR43185">
    <property type="entry name" value="FERROUS IRON TRANSPORT PROTEIN B"/>
    <property type="match status" value="1"/>
</dbReference>
<gene>
    <name evidence="4" type="ORF">C8J48_1599</name>
</gene>
<feature type="transmembrane region" description="Helical" evidence="1">
    <location>
        <begin position="417"/>
        <end position="440"/>
    </location>
</feature>
<keyword evidence="5" id="KW-1185">Reference proteome</keyword>
<feature type="transmembrane region" description="Helical" evidence="1">
    <location>
        <begin position="195"/>
        <end position="215"/>
    </location>
</feature>
<accession>A0A2T4ZAT7</accession>
<keyword evidence="1" id="KW-0812">Transmembrane</keyword>
<evidence type="ECO:0000259" key="3">
    <source>
        <dbReference type="Pfam" id="PF07670"/>
    </source>
</evidence>
<dbReference type="Proteomes" id="UP000241639">
    <property type="component" value="Unassembled WGS sequence"/>
</dbReference>
<dbReference type="GO" id="GO:0005886">
    <property type="term" value="C:plasma membrane"/>
    <property type="evidence" value="ECO:0007669"/>
    <property type="project" value="TreeGrafter"/>
</dbReference>
<evidence type="ECO:0000313" key="5">
    <source>
        <dbReference type="Proteomes" id="UP000241639"/>
    </source>
</evidence>
<comment type="caution">
    <text evidence="4">The sequence shown here is derived from an EMBL/GenBank/DDBJ whole genome shotgun (WGS) entry which is preliminary data.</text>
</comment>
<dbReference type="InterPro" id="IPR006073">
    <property type="entry name" value="GTP-bd"/>
</dbReference>
<organism evidence="4 5">
    <name type="scientific">Desmospora activa DSM 45169</name>
    <dbReference type="NCBI Taxonomy" id="1121389"/>
    <lineage>
        <taxon>Bacteria</taxon>
        <taxon>Bacillati</taxon>
        <taxon>Bacillota</taxon>
        <taxon>Bacilli</taxon>
        <taxon>Bacillales</taxon>
        <taxon>Thermoactinomycetaceae</taxon>
        <taxon>Desmospora</taxon>
    </lineage>
</organism>
<feature type="transmembrane region" description="Helical" evidence="1">
    <location>
        <begin position="332"/>
        <end position="354"/>
    </location>
</feature>
<feature type="transmembrane region" description="Helical" evidence="1">
    <location>
        <begin position="491"/>
        <end position="514"/>
    </location>
</feature>
<dbReference type="Pfam" id="PF01926">
    <property type="entry name" value="MMR_HSR1"/>
    <property type="match status" value="1"/>
</dbReference>
<dbReference type="PANTHER" id="PTHR43185:SF1">
    <property type="entry name" value="FE(2+) TRANSPORTER FEOB"/>
    <property type="match status" value="1"/>
</dbReference>
<dbReference type="AlphaFoldDB" id="A0A2T4ZAT7"/>
<feature type="domain" description="G" evidence="2">
    <location>
        <begin position="8"/>
        <end position="103"/>
    </location>
</feature>
<feature type="transmembrane region" description="Helical" evidence="1">
    <location>
        <begin position="526"/>
        <end position="548"/>
    </location>
</feature>
<evidence type="ECO:0000259" key="2">
    <source>
        <dbReference type="Pfam" id="PF01926"/>
    </source>
</evidence>
<feature type="transmembrane region" description="Helical" evidence="1">
    <location>
        <begin position="360"/>
        <end position="381"/>
    </location>
</feature>
<dbReference type="InterPro" id="IPR027417">
    <property type="entry name" value="P-loop_NTPase"/>
</dbReference>
<dbReference type="EMBL" id="PZZP01000001">
    <property type="protein sequence ID" value="PTM58999.1"/>
    <property type="molecule type" value="Genomic_DNA"/>
</dbReference>
<evidence type="ECO:0000256" key="1">
    <source>
        <dbReference type="SAM" id="Phobius"/>
    </source>
</evidence>
<proteinExistence type="predicted"/>
<keyword evidence="1" id="KW-1133">Transmembrane helix</keyword>